<dbReference type="Gramene" id="PAN24596">
    <property type="protein sequence ID" value="PAN24596"/>
    <property type="gene ID" value="PAHAL_4G237500"/>
</dbReference>
<evidence type="ECO:0000256" key="1">
    <source>
        <dbReference type="SAM" id="MobiDB-lite"/>
    </source>
</evidence>
<reference evidence="2" key="1">
    <citation type="submission" date="2018-04" db="EMBL/GenBank/DDBJ databases">
        <title>WGS assembly of Panicum hallii.</title>
        <authorList>
            <person name="Lovell J."/>
            <person name="Jenkins J."/>
            <person name="Lowry D."/>
            <person name="Mamidi S."/>
            <person name="Sreedasyam A."/>
            <person name="Weng X."/>
            <person name="Barry K."/>
            <person name="Bonette J."/>
            <person name="Campitelli B."/>
            <person name="Daum C."/>
            <person name="Gordon S."/>
            <person name="Gould B."/>
            <person name="Lipzen A."/>
            <person name="Macqueen A."/>
            <person name="Palacio-Mejia J."/>
            <person name="Plott C."/>
            <person name="Shakirov E."/>
            <person name="Shu S."/>
            <person name="Yoshinaga Y."/>
            <person name="Zane M."/>
            <person name="Rokhsar D."/>
            <person name="Grimwood J."/>
            <person name="Schmutz J."/>
            <person name="Juenger T."/>
        </authorList>
    </citation>
    <scope>NUCLEOTIDE SEQUENCE [LARGE SCALE GENOMIC DNA]</scope>
    <source>
        <strain evidence="2">FIL2</strain>
    </source>
</reference>
<dbReference type="InterPro" id="IPR052872">
    <property type="entry name" value="ESR_Regulator"/>
</dbReference>
<dbReference type="PANTHER" id="PTHR37372:SF1">
    <property type="entry name" value="GEO07177P1"/>
    <property type="match status" value="1"/>
</dbReference>
<feature type="region of interest" description="Disordered" evidence="1">
    <location>
        <begin position="63"/>
        <end position="85"/>
    </location>
</feature>
<dbReference type="AlphaFoldDB" id="A0A2S3HJQ7"/>
<dbReference type="Proteomes" id="UP000243499">
    <property type="component" value="Chromosome 4"/>
</dbReference>
<sequence>MCLRVASGCYINSTRDTGAFSSSRASASAIHTSMAFKSPLLLGIVLASLLLLTQDVTAATDRLTDKAKESDGKPTGGDGANEEKMGHGHGYGYGGGGYSGGYGGGYGGYTPGHGWYGGGYGYYPGHGGGYGGGYGHPGHGGGYGHYHGHGGEYVSRHGGYGGGGGSSGGWH</sequence>
<name>A0A2S3HJQ7_9POAL</name>
<proteinExistence type="predicted"/>
<dbReference type="EMBL" id="CM008049">
    <property type="protein sequence ID" value="PAN24596.1"/>
    <property type="molecule type" value="Genomic_DNA"/>
</dbReference>
<protein>
    <submittedName>
        <fullName evidence="2">Uncharacterized protein</fullName>
    </submittedName>
</protein>
<feature type="compositionally biased region" description="Basic and acidic residues" evidence="1">
    <location>
        <begin position="63"/>
        <end position="72"/>
    </location>
</feature>
<evidence type="ECO:0000313" key="2">
    <source>
        <dbReference type="EMBL" id="PAN24596.1"/>
    </source>
</evidence>
<accession>A0A2S3HJQ7</accession>
<dbReference type="PANTHER" id="PTHR37372">
    <property type="entry name" value="OS06G0316800 PROTEIN"/>
    <property type="match status" value="1"/>
</dbReference>
<organism evidence="2">
    <name type="scientific">Panicum hallii</name>
    <dbReference type="NCBI Taxonomy" id="206008"/>
    <lineage>
        <taxon>Eukaryota</taxon>
        <taxon>Viridiplantae</taxon>
        <taxon>Streptophyta</taxon>
        <taxon>Embryophyta</taxon>
        <taxon>Tracheophyta</taxon>
        <taxon>Spermatophyta</taxon>
        <taxon>Magnoliopsida</taxon>
        <taxon>Liliopsida</taxon>
        <taxon>Poales</taxon>
        <taxon>Poaceae</taxon>
        <taxon>PACMAD clade</taxon>
        <taxon>Panicoideae</taxon>
        <taxon>Panicodae</taxon>
        <taxon>Paniceae</taxon>
        <taxon>Panicinae</taxon>
        <taxon>Panicum</taxon>
        <taxon>Panicum sect. Panicum</taxon>
    </lineage>
</organism>
<gene>
    <name evidence="2" type="ORF">PAHAL_4G237500</name>
</gene>